<organism evidence="2 3">
    <name type="scientific">Paradesertivirga mongoliensis</name>
    <dbReference type="NCBI Taxonomy" id="2100740"/>
    <lineage>
        <taxon>Bacteria</taxon>
        <taxon>Pseudomonadati</taxon>
        <taxon>Bacteroidota</taxon>
        <taxon>Sphingobacteriia</taxon>
        <taxon>Sphingobacteriales</taxon>
        <taxon>Sphingobacteriaceae</taxon>
        <taxon>Paradesertivirga</taxon>
    </lineage>
</organism>
<gene>
    <name evidence="2" type="ORF">ACFSJU_04400</name>
</gene>
<dbReference type="Pfam" id="PF11325">
    <property type="entry name" value="DUF3127"/>
    <property type="match status" value="1"/>
</dbReference>
<keyword evidence="3" id="KW-1185">Reference proteome</keyword>
<dbReference type="InterPro" id="IPR021474">
    <property type="entry name" value="DUF3127"/>
</dbReference>
<evidence type="ECO:0000313" key="3">
    <source>
        <dbReference type="Proteomes" id="UP001597387"/>
    </source>
</evidence>
<dbReference type="RefSeq" id="WP_255898898.1">
    <property type="nucleotide sequence ID" value="NZ_JAFMZO010000001.1"/>
</dbReference>
<dbReference type="InterPro" id="IPR012340">
    <property type="entry name" value="NA-bd_OB-fold"/>
</dbReference>
<feature type="compositionally biased region" description="Low complexity" evidence="1">
    <location>
        <begin position="100"/>
        <end position="109"/>
    </location>
</feature>
<dbReference type="SUPFAM" id="SSF50249">
    <property type="entry name" value="Nucleic acid-binding proteins"/>
    <property type="match status" value="1"/>
</dbReference>
<proteinExistence type="predicted"/>
<sequence length="122" mass="13650">MDIKGKVHEVLPVTNVSETFKKRELIIEYAENPQYPEYIKFEALQDKVNLFDPLKAGDQVEVFFNLRGRPWTDKSGKTAYFNTLVVWRVNVLAGGAAESAAPEYAAAPANISSSPEDDDLPF</sequence>
<dbReference type="EMBL" id="JBHUHZ010000001">
    <property type="protein sequence ID" value="MFD2161621.1"/>
    <property type="molecule type" value="Genomic_DNA"/>
</dbReference>
<comment type="caution">
    <text evidence="2">The sequence shown here is derived from an EMBL/GenBank/DDBJ whole genome shotgun (WGS) entry which is preliminary data.</text>
</comment>
<protein>
    <submittedName>
        <fullName evidence="2">DUF3127 domain-containing protein</fullName>
    </submittedName>
</protein>
<name>A0ABW4ZHX8_9SPHI</name>
<reference evidence="3" key="1">
    <citation type="journal article" date="2019" name="Int. J. Syst. Evol. Microbiol.">
        <title>The Global Catalogue of Microorganisms (GCM) 10K type strain sequencing project: providing services to taxonomists for standard genome sequencing and annotation.</title>
        <authorList>
            <consortium name="The Broad Institute Genomics Platform"/>
            <consortium name="The Broad Institute Genome Sequencing Center for Infectious Disease"/>
            <person name="Wu L."/>
            <person name="Ma J."/>
        </authorList>
    </citation>
    <scope>NUCLEOTIDE SEQUENCE [LARGE SCALE GENOMIC DNA]</scope>
    <source>
        <strain evidence="3">KCTC 42217</strain>
    </source>
</reference>
<accession>A0ABW4ZHX8</accession>
<evidence type="ECO:0000256" key="1">
    <source>
        <dbReference type="SAM" id="MobiDB-lite"/>
    </source>
</evidence>
<feature type="region of interest" description="Disordered" evidence="1">
    <location>
        <begin position="100"/>
        <end position="122"/>
    </location>
</feature>
<dbReference type="Proteomes" id="UP001597387">
    <property type="component" value="Unassembled WGS sequence"/>
</dbReference>
<evidence type="ECO:0000313" key="2">
    <source>
        <dbReference type="EMBL" id="MFD2161621.1"/>
    </source>
</evidence>